<name>A0A2U1L4X8_ARTAN</name>
<dbReference type="InterPro" id="IPR036236">
    <property type="entry name" value="Znf_C2H2_sf"/>
</dbReference>
<feature type="compositionally biased region" description="Basic residues" evidence="2">
    <location>
        <begin position="50"/>
        <end position="65"/>
    </location>
</feature>
<dbReference type="Gene3D" id="3.30.160.60">
    <property type="entry name" value="Classic Zinc Finger"/>
    <property type="match status" value="1"/>
</dbReference>
<dbReference type="GO" id="GO:0008270">
    <property type="term" value="F:zinc ion binding"/>
    <property type="evidence" value="ECO:0007669"/>
    <property type="project" value="UniProtKB-KW"/>
</dbReference>
<feature type="domain" description="C2H2-type" evidence="3">
    <location>
        <begin position="4"/>
        <end position="34"/>
    </location>
</feature>
<keyword evidence="5" id="KW-1185">Reference proteome</keyword>
<sequence length="185" mass="21179">MEKHQCKLCLKIFTNGKALGGHMRSHMLHHSSPPSPPSSSSENEADWSRKVTKQTFRRRRSKRIRRPEEQSSVSSISNTSPEEHVAYCLMMLSRDTWSAMDDIESKNSTRSEFRCETCDKVFKSYQALGGHKASHKKMKLNQGDNDHKTKIVLSENIKSKGYDDEQARHFLADSSPPCEHLSSRK</sequence>
<evidence type="ECO:0000259" key="3">
    <source>
        <dbReference type="PROSITE" id="PS50157"/>
    </source>
</evidence>
<evidence type="ECO:0000313" key="4">
    <source>
        <dbReference type="EMBL" id="PWA44058.1"/>
    </source>
</evidence>
<keyword evidence="1 4" id="KW-0863">Zinc-finger</keyword>
<dbReference type="InterPro" id="IPR013087">
    <property type="entry name" value="Znf_C2H2_type"/>
</dbReference>
<evidence type="ECO:0000256" key="1">
    <source>
        <dbReference type="PROSITE-ProRule" id="PRU00042"/>
    </source>
</evidence>
<dbReference type="OrthoDB" id="9411774at2759"/>
<keyword evidence="1 4" id="KW-0862">Zinc</keyword>
<keyword evidence="1 4" id="KW-0479">Metal-binding</keyword>
<protein>
    <submittedName>
        <fullName evidence="4">Cys2/His2 zinc-finger transcription factor</fullName>
    </submittedName>
</protein>
<evidence type="ECO:0000256" key="2">
    <source>
        <dbReference type="SAM" id="MobiDB-lite"/>
    </source>
</evidence>
<dbReference type="Proteomes" id="UP000245207">
    <property type="component" value="Unassembled WGS sequence"/>
</dbReference>
<comment type="caution">
    <text evidence="4">The sequence shown here is derived from an EMBL/GenBank/DDBJ whole genome shotgun (WGS) entry which is preliminary data.</text>
</comment>
<feature type="region of interest" description="Disordered" evidence="2">
    <location>
        <begin position="157"/>
        <end position="185"/>
    </location>
</feature>
<evidence type="ECO:0000313" key="5">
    <source>
        <dbReference type="Proteomes" id="UP000245207"/>
    </source>
</evidence>
<dbReference type="Pfam" id="PF13912">
    <property type="entry name" value="zf-C2H2_6"/>
    <property type="match status" value="2"/>
</dbReference>
<dbReference type="SMART" id="SM00355">
    <property type="entry name" value="ZnF_C2H2"/>
    <property type="match status" value="2"/>
</dbReference>
<accession>A0A2U1L4X8</accession>
<dbReference type="InterPro" id="IPR044303">
    <property type="entry name" value="ZAT1/4/9"/>
</dbReference>
<organism evidence="4 5">
    <name type="scientific">Artemisia annua</name>
    <name type="common">Sweet wormwood</name>
    <dbReference type="NCBI Taxonomy" id="35608"/>
    <lineage>
        <taxon>Eukaryota</taxon>
        <taxon>Viridiplantae</taxon>
        <taxon>Streptophyta</taxon>
        <taxon>Embryophyta</taxon>
        <taxon>Tracheophyta</taxon>
        <taxon>Spermatophyta</taxon>
        <taxon>Magnoliopsida</taxon>
        <taxon>eudicotyledons</taxon>
        <taxon>Gunneridae</taxon>
        <taxon>Pentapetalae</taxon>
        <taxon>asterids</taxon>
        <taxon>campanulids</taxon>
        <taxon>Asterales</taxon>
        <taxon>Asteraceae</taxon>
        <taxon>Asteroideae</taxon>
        <taxon>Anthemideae</taxon>
        <taxon>Artemisiinae</taxon>
        <taxon>Artemisia</taxon>
    </lineage>
</organism>
<dbReference type="AlphaFoldDB" id="A0A2U1L4X8"/>
<dbReference type="EMBL" id="PKPP01011480">
    <property type="protein sequence ID" value="PWA44058.1"/>
    <property type="molecule type" value="Genomic_DNA"/>
</dbReference>
<feature type="domain" description="C2H2-type" evidence="3">
    <location>
        <begin position="113"/>
        <end position="140"/>
    </location>
</feature>
<reference evidence="4 5" key="1">
    <citation type="journal article" date="2018" name="Mol. Plant">
        <title>The genome of Artemisia annua provides insight into the evolution of Asteraceae family and artemisinin biosynthesis.</title>
        <authorList>
            <person name="Shen Q."/>
            <person name="Zhang L."/>
            <person name="Liao Z."/>
            <person name="Wang S."/>
            <person name="Yan T."/>
            <person name="Shi P."/>
            <person name="Liu M."/>
            <person name="Fu X."/>
            <person name="Pan Q."/>
            <person name="Wang Y."/>
            <person name="Lv Z."/>
            <person name="Lu X."/>
            <person name="Zhang F."/>
            <person name="Jiang W."/>
            <person name="Ma Y."/>
            <person name="Chen M."/>
            <person name="Hao X."/>
            <person name="Li L."/>
            <person name="Tang Y."/>
            <person name="Lv G."/>
            <person name="Zhou Y."/>
            <person name="Sun X."/>
            <person name="Brodelius P.E."/>
            <person name="Rose J.K.C."/>
            <person name="Tang K."/>
        </authorList>
    </citation>
    <scope>NUCLEOTIDE SEQUENCE [LARGE SCALE GENOMIC DNA]</scope>
    <source>
        <strain evidence="5">cv. Huhao1</strain>
        <tissue evidence="4">Leaf</tissue>
    </source>
</reference>
<dbReference type="PROSITE" id="PS50157">
    <property type="entry name" value="ZINC_FINGER_C2H2_2"/>
    <property type="match status" value="2"/>
</dbReference>
<proteinExistence type="predicted"/>
<dbReference type="SUPFAM" id="SSF57667">
    <property type="entry name" value="beta-beta-alpha zinc fingers"/>
    <property type="match status" value="1"/>
</dbReference>
<dbReference type="PROSITE" id="PS00028">
    <property type="entry name" value="ZINC_FINGER_C2H2_1"/>
    <property type="match status" value="2"/>
</dbReference>
<feature type="region of interest" description="Disordered" evidence="2">
    <location>
        <begin position="23"/>
        <end position="78"/>
    </location>
</feature>
<dbReference type="PANTHER" id="PTHR46326">
    <property type="entry name" value="ZINC FINGER PROTEIN ZAT1-RELATED"/>
    <property type="match status" value="1"/>
</dbReference>
<dbReference type="GO" id="GO:0006355">
    <property type="term" value="P:regulation of DNA-templated transcription"/>
    <property type="evidence" value="ECO:0007669"/>
    <property type="project" value="InterPro"/>
</dbReference>
<gene>
    <name evidence="4" type="ORF">CTI12_AA506970</name>
</gene>
<feature type="compositionally biased region" description="Basic and acidic residues" evidence="2">
    <location>
        <begin position="157"/>
        <end position="171"/>
    </location>
</feature>
<dbReference type="STRING" id="35608.A0A2U1L4X8"/>
<dbReference type="PANTHER" id="PTHR46326:SF2">
    <property type="entry name" value="ZINC FINGER PROTEIN ZAT1-RELATED"/>
    <property type="match status" value="1"/>
</dbReference>